<sequence length="321" mass="37127">MSVSHEEVGNIITYPDVVDVSYDWKQSQNTASDAADDCDYVHFLDGEAQLEQSLRWQQHQDYELHLITETSGRAFIGDYIGQFRPGNLVLIGPYLPYKWIAKEFPEGGPAKVVDKVLLFTDKPLRRTSLIFPELHELMPLLERAKYGIEFQRISRDVEESLDKIREMSGVERLSVFLQLLHRLSSHQHYRLLSSAHYQRLKSGSQVHKVEKAIGYIALNYDNPLTMKQVAEYAGMTANSFSRDFRRATGKTFTDYMNHLRVRYACELLMSTEHYISTICYKVGFNNVANFNRRFLEIKGVTPSEFRRKRAVHSGPVSFVMK</sequence>
<feature type="domain" description="HTH araC/xylS-type" evidence="4">
    <location>
        <begin position="210"/>
        <end position="308"/>
    </location>
</feature>
<dbReference type="Proteomes" id="UP000245539">
    <property type="component" value="Unassembled WGS sequence"/>
</dbReference>
<dbReference type="GO" id="GO:0003700">
    <property type="term" value="F:DNA-binding transcription factor activity"/>
    <property type="evidence" value="ECO:0007669"/>
    <property type="project" value="InterPro"/>
</dbReference>
<dbReference type="EMBL" id="QGKM01000023">
    <property type="protein sequence ID" value="PWQ97623.1"/>
    <property type="molecule type" value="Genomic_DNA"/>
</dbReference>
<evidence type="ECO:0000256" key="3">
    <source>
        <dbReference type="ARBA" id="ARBA00023163"/>
    </source>
</evidence>
<keyword evidence="3" id="KW-0804">Transcription</keyword>
<dbReference type="PROSITE" id="PS00041">
    <property type="entry name" value="HTH_ARAC_FAMILY_1"/>
    <property type="match status" value="1"/>
</dbReference>
<evidence type="ECO:0000256" key="2">
    <source>
        <dbReference type="ARBA" id="ARBA00023125"/>
    </source>
</evidence>
<evidence type="ECO:0000259" key="4">
    <source>
        <dbReference type="PROSITE" id="PS01124"/>
    </source>
</evidence>
<dbReference type="InterPro" id="IPR009057">
    <property type="entry name" value="Homeodomain-like_sf"/>
</dbReference>
<keyword evidence="6" id="KW-1185">Reference proteome</keyword>
<dbReference type="GO" id="GO:0043565">
    <property type="term" value="F:sequence-specific DNA binding"/>
    <property type="evidence" value="ECO:0007669"/>
    <property type="project" value="InterPro"/>
</dbReference>
<dbReference type="InterPro" id="IPR018062">
    <property type="entry name" value="HTH_AraC-typ_CS"/>
</dbReference>
<proteinExistence type="predicted"/>
<dbReference type="AlphaFoldDB" id="A0A317CJK9"/>
<dbReference type="PANTHER" id="PTHR43280">
    <property type="entry name" value="ARAC-FAMILY TRANSCRIPTIONAL REGULATOR"/>
    <property type="match status" value="1"/>
</dbReference>
<dbReference type="RefSeq" id="WP_109837439.1">
    <property type="nucleotide sequence ID" value="NZ_QGKM01000023.1"/>
</dbReference>
<dbReference type="Gene3D" id="1.10.10.60">
    <property type="entry name" value="Homeodomain-like"/>
    <property type="match status" value="2"/>
</dbReference>
<keyword evidence="2" id="KW-0238">DNA-binding</keyword>
<evidence type="ECO:0000313" key="5">
    <source>
        <dbReference type="EMBL" id="PWQ97623.1"/>
    </source>
</evidence>
<evidence type="ECO:0000256" key="1">
    <source>
        <dbReference type="ARBA" id="ARBA00023015"/>
    </source>
</evidence>
<keyword evidence="1" id="KW-0805">Transcription regulation</keyword>
<organism evidence="5 6">
    <name type="scientific">Leucothrix pacifica</name>
    <dbReference type="NCBI Taxonomy" id="1247513"/>
    <lineage>
        <taxon>Bacteria</taxon>
        <taxon>Pseudomonadati</taxon>
        <taxon>Pseudomonadota</taxon>
        <taxon>Gammaproteobacteria</taxon>
        <taxon>Thiotrichales</taxon>
        <taxon>Thiotrichaceae</taxon>
        <taxon>Leucothrix</taxon>
    </lineage>
</organism>
<dbReference type="OrthoDB" id="9816011at2"/>
<comment type="caution">
    <text evidence="5">The sequence shown here is derived from an EMBL/GenBank/DDBJ whole genome shotgun (WGS) entry which is preliminary data.</text>
</comment>
<dbReference type="SUPFAM" id="SSF46689">
    <property type="entry name" value="Homeodomain-like"/>
    <property type="match status" value="2"/>
</dbReference>
<evidence type="ECO:0000313" key="6">
    <source>
        <dbReference type="Proteomes" id="UP000245539"/>
    </source>
</evidence>
<dbReference type="SMART" id="SM00342">
    <property type="entry name" value="HTH_ARAC"/>
    <property type="match status" value="1"/>
</dbReference>
<dbReference type="Pfam" id="PF12833">
    <property type="entry name" value="HTH_18"/>
    <property type="match status" value="1"/>
</dbReference>
<protein>
    <submittedName>
        <fullName evidence="5">AraC family transcriptional regulator</fullName>
    </submittedName>
</protein>
<dbReference type="PROSITE" id="PS01124">
    <property type="entry name" value="HTH_ARAC_FAMILY_2"/>
    <property type="match status" value="1"/>
</dbReference>
<gene>
    <name evidence="5" type="ORF">DKW60_09590</name>
</gene>
<dbReference type="PANTHER" id="PTHR43280:SF27">
    <property type="entry name" value="TRANSCRIPTIONAL REGULATOR MTLR"/>
    <property type="match status" value="1"/>
</dbReference>
<name>A0A317CJK9_9GAMM</name>
<reference evidence="5 6" key="1">
    <citation type="submission" date="2018-05" db="EMBL/GenBank/DDBJ databases">
        <title>Leucothrix arctica sp. nov., isolated from Arctic seawater.</title>
        <authorList>
            <person name="Choi A."/>
            <person name="Baek K."/>
        </authorList>
    </citation>
    <scope>NUCLEOTIDE SEQUENCE [LARGE SCALE GENOMIC DNA]</scope>
    <source>
        <strain evidence="5 6">JCM 18388</strain>
    </source>
</reference>
<accession>A0A317CJK9</accession>
<dbReference type="InterPro" id="IPR018060">
    <property type="entry name" value="HTH_AraC"/>
</dbReference>